<organism evidence="2 3">
    <name type="scientific">Cyclopterus lumpus</name>
    <name type="common">Lumpsucker</name>
    <dbReference type="NCBI Taxonomy" id="8103"/>
    <lineage>
        <taxon>Eukaryota</taxon>
        <taxon>Metazoa</taxon>
        <taxon>Chordata</taxon>
        <taxon>Craniata</taxon>
        <taxon>Vertebrata</taxon>
        <taxon>Euteleostomi</taxon>
        <taxon>Actinopterygii</taxon>
        <taxon>Neopterygii</taxon>
        <taxon>Teleostei</taxon>
        <taxon>Neoteleostei</taxon>
        <taxon>Acanthomorphata</taxon>
        <taxon>Eupercaria</taxon>
        <taxon>Perciformes</taxon>
        <taxon>Cottioidei</taxon>
        <taxon>Cottales</taxon>
        <taxon>Cyclopteridae</taxon>
        <taxon>Cyclopterus</taxon>
    </lineage>
</organism>
<evidence type="ECO:0000313" key="3">
    <source>
        <dbReference type="Proteomes" id="UP000694565"/>
    </source>
</evidence>
<protein>
    <submittedName>
        <fullName evidence="2">Si:ch73-249k16.4</fullName>
    </submittedName>
</protein>
<feature type="region of interest" description="Disordered" evidence="1">
    <location>
        <begin position="1"/>
        <end position="22"/>
    </location>
</feature>
<dbReference type="Ensembl" id="ENSCLMT00005029288.1">
    <property type="protein sequence ID" value="ENSCLMP00005028088.1"/>
    <property type="gene ID" value="ENSCLMG00005013693.1"/>
</dbReference>
<reference evidence="2" key="2">
    <citation type="submission" date="2025-09" db="UniProtKB">
        <authorList>
            <consortium name="Ensembl"/>
        </authorList>
    </citation>
    <scope>IDENTIFICATION</scope>
</reference>
<reference evidence="2" key="1">
    <citation type="submission" date="2025-08" db="UniProtKB">
        <authorList>
            <consortium name="Ensembl"/>
        </authorList>
    </citation>
    <scope>IDENTIFICATION</scope>
</reference>
<dbReference type="Proteomes" id="UP000694565">
    <property type="component" value="Unplaced"/>
</dbReference>
<dbReference type="InterPro" id="IPR036045">
    <property type="entry name" value="Sec1-like_sf"/>
</dbReference>
<dbReference type="SUPFAM" id="SSF56815">
    <property type="entry name" value="Sec1/munc18-like (SM) proteins"/>
    <property type="match status" value="1"/>
</dbReference>
<proteinExistence type="predicted"/>
<name>A0A8C2ZJF6_CYCLU</name>
<dbReference type="GeneTree" id="ENSGT00390000011192"/>
<evidence type="ECO:0000256" key="1">
    <source>
        <dbReference type="SAM" id="MobiDB-lite"/>
    </source>
</evidence>
<accession>A0A8C2ZJF6</accession>
<sequence length="231" mass="25335">PLMKPRGGGEDGSGSRSGEDECGPDELILLLVYLYSLAEEAQPAGQEGEELEKLERELIGALTLVVTRETELSPLLQKLTGCASPEELTMERAHSAVGDMFETLRGLSHTRDHLKQLRSVYTASDGVHQATYRPFLRQILEEVFHPDRPECPDIEHTSGGLTDLLKTGFSMFMKVSRPHPSDNPLLLLFLVGGVTPSELRLIREVVATSPLDMCCAILRVPVNTPCEGDVS</sequence>
<keyword evidence="3" id="KW-1185">Reference proteome</keyword>
<evidence type="ECO:0000313" key="2">
    <source>
        <dbReference type="Ensembl" id="ENSCLMP00005028088.1"/>
    </source>
</evidence>
<dbReference type="AlphaFoldDB" id="A0A8C2ZJF6"/>